<dbReference type="Proteomes" id="UP000186456">
    <property type="component" value="Unassembled WGS sequence"/>
</dbReference>
<dbReference type="EMBL" id="FNJN01000001">
    <property type="protein sequence ID" value="SDO69470.1"/>
    <property type="molecule type" value="Genomic_DNA"/>
</dbReference>
<organism evidence="2 3">
    <name type="scientific">Microbacterium testaceum (strain StLB037)</name>
    <dbReference type="NCBI Taxonomy" id="979556"/>
    <lineage>
        <taxon>Bacteria</taxon>
        <taxon>Bacillati</taxon>
        <taxon>Actinomycetota</taxon>
        <taxon>Actinomycetes</taxon>
        <taxon>Micrococcales</taxon>
        <taxon>Microbacteriaceae</taxon>
        <taxon>Microbacterium</taxon>
    </lineage>
</organism>
<name>A0A1H0LNI7_MICTS</name>
<dbReference type="RefSeq" id="WP_256335516.1">
    <property type="nucleotide sequence ID" value="NZ_FNJN01000001.1"/>
</dbReference>
<sequence length="43" mass="4573">MDTTHDRTNDTADEPDELETADAPVIPDTTDDDDTPVDNPSGG</sequence>
<protein>
    <submittedName>
        <fullName evidence="2">Uncharacterized protein</fullName>
    </submittedName>
</protein>
<dbReference type="AlphaFoldDB" id="A0A1H0LNI7"/>
<feature type="region of interest" description="Disordered" evidence="1">
    <location>
        <begin position="1"/>
        <end position="43"/>
    </location>
</feature>
<reference evidence="2 3" key="1">
    <citation type="submission" date="2016-10" db="EMBL/GenBank/DDBJ databases">
        <authorList>
            <person name="de Groot N.N."/>
        </authorList>
    </citation>
    <scope>NUCLEOTIDE SEQUENCE [LARGE SCALE GENOMIC DNA]</scope>
    <source>
        <strain evidence="2 3">StLB037</strain>
    </source>
</reference>
<evidence type="ECO:0000313" key="3">
    <source>
        <dbReference type="Proteomes" id="UP000186456"/>
    </source>
</evidence>
<evidence type="ECO:0000313" key="2">
    <source>
        <dbReference type="EMBL" id="SDO69470.1"/>
    </source>
</evidence>
<feature type="compositionally biased region" description="Acidic residues" evidence="1">
    <location>
        <begin position="11"/>
        <end position="20"/>
    </location>
</feature>
<evidence type="ECO:0000256" key="1">
    <source>
        <dbReference type="SAM" id="MobiDB-lite"/>
    </source>
</evidence>
<gene>
    <name evidence="2" type="ORF">SAMN04487788_0636</name>
</gene>
<accession>A0A1H0LNI7</accession>
<feature type="compositionally biased region" description="Basic and acidic residues" evidence="1">
    <location>
        <begin position="1"/>
        <end position="10"/>
    </location>
</feature>
<proteinExistence type="predicted"/>